<gene>
    <name evidence="1" type="ORF">HANVADRAFT_120615</name>
</gene>
<reference evidence="2" key="1">
    <citation type="journal article" date="2016" name="Proc. Natl. Acad. Sci. U.S.A.">
        <title>Comparative genomics of biotechnologically important yeasts.</title>
        <authorList>
            <person name="Riley R."/>
            <person name="Haridas S."/>
            <person name="Wolfe K.H."/>
            <person name="Lopes M.R."/>
            <person name="Hittinger C.T."/>
            <person name="Goeker M."/>
            <person name="Salamov A.A."/>
            <person name="Wisecaver J.H."/>
            <person name="Long T.M."/>
            <person name="Calvey C.H."/>
            <person name="Aerts A.L."/>
            <person name="Barry K.W."/>
            <person name="Choi C."/>
            <person name="Clum A."/>
            <person name="Coughlan A.Y."/>
            <person name="Deshpande S."/>
            <person name="Douglass A.P."/>
            <person name="Hanson S.J."/>
            <person name="Klenk H.-P."/>
            <person name="LaButti K.M."/>
            <person name="Lapidus A."/>
            <person name="Lindquist E.A."/>
            <person name="Lipzen A.M."/>
            <person name="Meier-Kolthoff J.P."/>
            <person name="Ohm R.A."/>
            <person name="Otillar R.P."/>
            <person name="Pangilinan J.L."/>
            <person name="Peng Y."/>
            <person name="Rokas A."/>
            <person name="Rosa C.A."/>
            <person name="Scheuner C."/>
            <person name="Sibirny A.A."/>
            <person name="Slot J.C."/>
            <person name="Stielow J.B."/>
            <person name="Sun H."/>
            <person name="Kurtzman C.P."/>
            <person name="Blackwell M."/>
            <person name="Grigoriev I.V."/>
            <person name="Jeffries T.W."/>
        </authorList>
    </citation>
    <scope>NUCLEOTIDE SEQUENCE [LARGE SCALE GENOMIC DNA]</scope>
    <source>
        <strain evidence="2">NRRL Y-1626</strain>
    </source>
</reference>
<dbReference type="Proteomes" id="UP000092321">
    <property type="component" value="Unassembled WGS sequence"/>
</dbReference>
<comment type="caution">
    <text evidence="1">The sequence shown here is derived from an EMBL/GenBank/DDBJ whole genome shotgun (WGS) entry which is preliminary data.</text>
</comment>
<proteinExistence type="predicted"/>
<accession>A0A1B7THZ2</accession>
<keyword evidence="2" id="KW-1185">Reference proteome</keyword>
<dbReference type="AlphaFoldDB" id="A0A1B7THZ2"/>
<protein>
    <submittedName>
        <fullName evidence="1">Uncharacterized protein</fullName>
    </submittedName>
</protein>
<evidence type="ECO:0000313" key="2">
    <source>
        <dbReference type="Proteomes" id="UP000092321"/>
    </source>
</evidence>
<organism evidence="1 2">
    <name type="scientific">Hanseniaspora valbyensis NRRL Y-1626</name>
    <dbReference type="NCBI Taxonomy" id="766949"/>
    <lineage>
        <taxon>Eukaryota</taxon>
        <taxon>Fungi</taxon>
        <taxon>Dikarya</taxon>
        <taxon>Ascomycota</taxon>
        <taxon>Saccharomycotina</taxon>
        <taxon>Saccharomycetes</taxon>
        <taxon>Saccharomycodales</taxon>
        <taxon>Saccharomycodaceae</taxon>
        <taxon>Hanseniaspora</taxon>
    </lineage>
</organism>
<name>A0A1B7THZ2_9ASCO</name>
<dbReference type="EMBL" id="LXPE01000004">
    <property type="protein sequence ID" value="OBA28265.1"/>
    <property type="molecule type" value="Genomic_DNA"/>
</dbReference>
<evidence type="ECO:0000313" key="1">
    <source>
        <dbReference type="EMBL" id="OBA28265.1"/>
    </source>
</evidence>
<sequence>MFDNKLFEENKSKSQTPVNNITMAVQQYNNNFSIPFQENFKLNVDINNDGQRESSNDTLHSENCSLTEFEHKYSIDELKVNKKTSTELDYYGRKMSLIPKIFLEQKNVSFPKMYYCKDKLCTEKFLTNSNCMKHYLLHHLSNNNLPLNKKYEKTEENIMQINLACKMCTKVYHCFFRFESLNDYIDHYKQHESEKFIHFIIAIHKNFIEQNENSKMLMIFPNSEFPFNFLVKPFEVNELIEIIDSSRAKQGLSKEKELIDLDHIIESCESLQLEKFKQKNNNNDKISKQQVNNINNKQFDENFSLLNIFKENYIYNKL</sequence>